<dbReference type="InterPro" id="IPR003035">
    <property type="entry name" value="RWP-RK_dom"/>
</dbReference>
<sequence>MTQNEACKELNISLSTLKRRYYELNLGKWPVNKYHSRKKEKTNKENKCNLSYILNKQDNTNTVQQNSNIHWIDEALKNFNKNSTVSLVVDENLRTQV</sequence>
<keyword evidence="3" id="KW-0804">Transcription</keyword>
<protein>
    <recommendedName>
        <fullName evidence="5">RWP-RK domain-containing protein</fullName>
    </recommendedName>
</protein>
<comment type="caution">
    <text evidence="6">The sequence shown here is derived from an EMBL/GenBank/DDBJ whole genome shotgun (WGS) entry which is preliminary data.</text>
</comment>
<dbReference type="EMBL" id="JAOPGA020001528">
    <property type="protein sequence ID" value="KAL0489187.1"/>
    <property type="molecule type" value="Genomic_DNA"/>
</dbReference>
<reference evidence="6 7" key="1">
    <citation type="submission" date="2024-03" db="EMBL/GenBank/DDBJ databases">
        <title>The Acrasis kona genome and developmental transcriptomes reveal deep origins of eukaryotic multicellular pathways.</title>
        <authorList>
            <person name="Sheikh S."/>
            <person name="Fu C.-J."/>
            <person name="Brown M.W."/>
            <person name="Baldauf S.L."/>
        </authorList>
    </citation>
    <scope>NUCLEOTIDE SEQUENCE [LARGE SCALE GENOMIC DNA]</scope>
    <source>
        <strain evidence="6 7">ATCC MYA-3509</strain>
    </source>
</reference>
<dbReference type="GO" id="GO:0003677">
    <property type="term" value="F:DNA binding"/>
    <property type="evidence" value="ECO:0007669"/>
    <property type="project" value="UniProtKB-KW"/>
</dbReference>
<accession>A0AAW2ZKK4</accession>
<gene>
    <name evidence="6" type="ORF">AKO1_013722</name>
</gene>
<dbReference type="AlphaFoldDB" id="A0AAW2ZKK4"/>
<name>A0AAW2ZKK4_9EUKA</name>
<keyword evidence="2" id="KW-0238">DNA-binding</keyword>
<evidence type="ECO:0000259" key="5">
    <source>
        <dbReference type="Pfam" id="PF02042"/>
    </source>
</evidence>
<evidence type="ECO:0000256" key="4">
    <source>
        <dbReference type="ARBA" id="ARBA00023242"/>
    </source>
</evidence>
<organism evidence="6 7">
    <name type="scientific">Acrasis kona</name>
    <dbReference type="NCBI Taxonomy" id="1008807"/>
    <lineage>
        <taxon>Eukaryota</taxon>
        <taxon>Discoba</taxon>
        <taxon>Heterolobosea</taxon>
        <taxon>Tetramitia</taxon>
        <taxon>Eutetramitia</taxon>
        <taxon>Acrasidae</taxon>
        <taxon>Acrasis</taxon>
    </lineage>
</organism>
<keyword evidence="4" id="KW-0539">Nucleus</keyword>
<evidence type="ECO:0000313" key="6">
    <source>
        <dbReference type="EMBL" id="KAL0489187.1"/>
    </source>
</evidence>
<dbReference type="Pfam" id="PF02042">
    <property type="entry name" value="RWP-RK"/>
    <property type="match status" value="1"/>
</dbReference>
<evidence type="ECO:0000256" key="2">
    <source>
        <dbReference type="ARBA" id="ARBA00023125"/>
    </source>
</evidence>
<evidence type="ECO:0000256" key="1">
    <source>
        <dbReference type="ARBA" id="ARBA00023015"/>
    </source>
</evidence>
<evidence type="ECO:0000256" key="3">
    <source>
        <dbReference type="ARBA" id="ARBA00023163"/>
    </source>
</evidence>
<dbReference type="Proteomes" id="UP001431209">
    <property type="component" value="Unassembled WGS sequence"/>
</dbReference>
<feature type="domain" description="RWP-RK" evidence="5">
    <location>
        <begin position="1"/>
        <end position="35"/>
    </location>
</feature>
<evidence type="ECO:0000313" key="7">
    <source>
        <dbReference type="Proteomes" id="UP001431209"/>
    </source>
</evidence>
<keyword evidence="1" id="KW-0805">Transcription regulation</keyword>
<keyword evidence="7" id="KW-1185">Reference proteome</keyword>
<proteinExistence type="predicted"/>